<accession>A0ABV0SGP8</accession>
<protein>
    <submittedName>
        <fullName evidence="2">Uncharacterized protein</fullName>
    </submittedName>
</protein>
<gene>
    <name evidence="2" type="ORF">XENOCAPTIV_005728</name>
</gene>
<evidence type="ECO:0000313" key="3">
    <source>
        <dbReference type="Proteomes" id="UP001434883"/>
    </source>
</evidence>
<comment type="caution">
    <text evidence="2">The sequence shown here is derived from an EMBL/GenBank/DDBJ whole genome shotgun (WGS) entry which is preliminary data.</text>
</comment>
<dbReference type="Proteomes" id="UP001434883">
    <property type="component" value="Unassembled WGS sequence"/>
</dbReference>
<keyword evidence="3" id="KW-1185">Reference proteome</keyword>
<name>A0ABV0SGP8_9TELE</name>
<feature type="region of interest" description="Disordered" evidence="1">
    <location>
        <begin position="54"/>
        <end position="74"/>
    </location>
</feature>
<reference evidence="2 3" key="1">
    <citation type="submission" date="2021-06" db="EMBL/GenBank/DDBJ databases">
        <authorList>
            <person name="Palmer J.M."/>
        </authorList>
    </citation>
    <scope>NUCLEOTIDE SEQUENCE [LARGE SCALE GENOMIC DNA]</scope>
    <source>
        <strain evidence="2 3">XC_2019</strain>
        <tissue evidence="2">Muscle</tissue>
    </source>
</reference>
<evidence type="ECO:0000313" key="2">
    <source>
        <dbReference type="EMBL" id="MEQ2218617.1"/>
    </source>
</evidence>
<dbReference type="EMBL" id="JAHRIN010077244">
    <property type="protein sequence ID" value="MEQ2218617.1"/>
    <property type="molecule type" value="Genomic_DNA"/>
</dbReference>
<proteinExistence type="predicted"/>
<organism evidence="2 3">
    <name type="scientific">Xenoophorus captivus</name>
    <dbReference type="NCBI Taxonomy" id="1517983"/>
    <lineage>
        <taxon>Eukaryota</taxon>
        <taxon>Metazoa</taxon>
        <taxon>Chordata</taxon>
        <taxon>Craniata</taxon>
        <taxon>Vertebrata</taxon>
        <taxon>Euteleostomi</taxon>
        <taxon>Actinopterygii</taxon>
        <taxon>Neopterygii</taxon>
        <taxon>Teleostei</taxon>
        <taxon>Neoteleostei</taxon>
        <taxon>Acanthomorphata</taxon>
        <taxon>Ovalentaria</taxon>
        <taxon>Atherinomorphae</taxon>
        <taxon>Cyprinodontiformes</taxon>
        <taxon>Goodeidae</taxon>
        <taxon>Xenoophorus</taxon>
    </lineage>
</organism>
<evidence type="ECO:0000256" key="1">
    <source>
        <dbReference type="SAM" id="MobiDB-lite"/>
    </source>
</evidence>
<feature type="compositionally biased region" description="Low complexity" evidence="1">
    <location>
        <begin position="188"/>
        <end position="199"/>
    </location>
</feature>
<feature type="compositionally biased region" description="Polar residues" evidence="1">
    <location>
        <begin position="224"/>
        <end position="245"/>
    </location>
</feature>
<sequence length="245" mass="27272">MPCDFFPFLCKLQILITDVLLLPAPYLLSLKPSGSFTLRQWSITTQGTIVTHNTPQARSVPGHTRSPEPGGAQESVAWGRLEGKSGVEYVILDNVGVCSLRLQWNYSNFYWQRVVSFEAFLRAPHVHTHFMVLCSSCLQMRRLRHPAQLRRLLMPYYIFSSCVLQPTSPMDQVGKMRGQPYGGPNPYSQHQQGPQTGPGPQQGGSYPGQSYGPPGPQRYPMGMQSRTPGTMGSMQYGQQVSIAPL</sequence>
<feature type="region of interest" description="Disordered" evidence="1">
    <location>
        <begin position="173"/>
        <end position="245"/>
    </location>
</feature>